<gene>
    <name evidence="3" type="ORF">KN815_29925</name>
</gene>
<feature type="compositionally biased region" description="Low complexity" evidence="1">
    <location>
        <begin position="43"/>
        <end position="77"/>
    </location>
</feature>
<reference evidence="3 4" key="1">
    <citation type="submission" date="2021-06" db="EMBL/GenBank/DDBJ databases">
        <authorList>
            <person name="Pan X."/>
        </authorList>
    </citation>
    <scope>NUCLEOTIDE SEQUENCE [LARGE SCALE GENOMIC DNA]</scope>
    <source>
        <strain evidence="3 4">4503</strain>
    </source>
</reference>
<keyword evidence="2" id="KW-0732">Signal</keyword>
<sequence length="85" mass="7855">MKQGTLKTLGVIALGAVAVITGGSAASAAPSAPVPGGSAGRVAAPGQPAAQPAGKPAAPQAKPGQGVLGQLPLQGLPTSSLLKLG</sequence>
<evidence type="ECO:0000256" key="2">
    <source>
        <dbReference type="SAM" id="SignalP"/>
    </source>
</evidence>
<keyword evidence="3" id="KW-0547">Nucleotide-binding</keyword>
<dbReference type="Proteomes" id="UP000720508">
    <property type="component" value="Unassembled WGS sequence"/>
</dbReference>
<feature type="signal peptide" evidence="2">
    <location>
        <begin position="1"/>
        <end position="28"/>
    </location>
</feature>
<organism evidence="3 4">
    <name type="scientific">Streptomyces niphimycinicus</name>
    <dbReference type="NCBI Taxonomy" id="2842201"/>
    <lineage>
        <taxon>Bacteria</taxon>
        <taxon>Bacillati</taxon>
        <taxon>Actinomycetota</taxon>
        <taxon>Actinomycetes</taxon>
        <taxon>Kitasatosporales</taxon>
        <taxon>Streptomycetaceae</taxon>
        <taxon>Streptomyces</taxon>
    </lineage>
</organism>
<keyword evidence="3" id="KW-0067">ATP-binding</keyword>
<dbReference type="GO" id="GO:0005524">
    <property type="term" value="F:ATP binding"/>
    <property type="evidence" value="ECO:0007669"/>
    <property type="project" value="UniProtKB-KW"/>
</dbReference>
<keyword evidence="4" id="KW-1185">Reference proteome</keyword>
<proteinExistence type="predicted"/>
<feature type="region of interest" description="Disordered" evidence="1">
    <location>
        <begin position="26"/>
        <end position="85"/>
    </location>
</feature>
<evidence type="ECO:0000313" key="4">
    <source>
        <dbReference type="Proteomes" id="UP000720508"/>
    </source>
</evidence>
<dbReference type="EMBL" id="JAHLEM010000384">
    <property type="protein sequence ID" value="MBU3868121.1"/>
    <property type="molecule type" value="Genomic_DNA"/>
</dbReference>
<feature type="compositionally biased region" description="Low complexity" evidence="1">
    <location>
        <begin position="26"/>
        <end position="36"/>
    </location>
</feature>
<evidence type="ECO:0000256" key="1">
    <source>
        <dbReference type="SAM" id="MobiDB-lite"/>
    </source>
</evidence>
<dbReference type="RefSeq" id="WP_216345002.1">
    <property type="nucleotide sequence ID" value="NZ_JAHLEM010000384.1"/>
</dbReference>
<comment type="caution">
    <text evidence="3">The sequence shown here is derived from an EMBL/GenBank/DDBJ whole genome shotgun (WGS) entry which is preliminary data.</text>
</comment>
<accession>A0ABS6CME1</accession>
<evidence type="ECO:0000313" key="3">
    <source>
        <dbReference type="EMBL" id="MBU3868121.1"/>
    </source>
</evidence>
<feature type="chain" id="PRO_5045600177" evidence="2">
    <location>
        <begin position="29"/>
        <end position="85"/>
    </location>
</feature>
<protein>
    <submittedName>
        <fullName evidence="3">ATP-binding protein</fullName>
    </submittedName>
</protein>
<name>A0ABS6CME1_9ACTN</name>